<sequence length="29" mass="3417">MKKKRIFQRNDHIPVKLWSCGLMDKASVS</sequence>
<protein>
    <submittedName>
        <fullName evidence="2">Uncharacterized protein</fullName>
    </submittedName>
</protein>
<organism evidence="1 2">
    <name type="scientific">Heterorhabditis bacteriophora</name>
    <name type="common">Entomopathogenic nematode worm</name>
    <dbReference type="NCBI Taxonomy" id="37862"/>
    <lineage>
        <taxon>Eukaryota</taxon>
        <taxon>Metazoa</taxon>
        <taxon>Ecdysozoa</taxon>
        <taxon>Nematoda</taxon>
        <taxon>Chromadorea</taxon>
        <taxon>Rhabditida</taxon>
        <taxon>Rhabditina</taxon>
        <taxon>Rhabditomorpha</taxon>
        <taxon>Strongyloidea</taxon>
        <taxon>Heterorhabditidae</taxon>
        <taxon>Heterorhabditis</taxon>
    </lineage>
</organism>
<reference evidence="2" key="1">
    <citation type="submission" date="2016-11" db="UniProtKB">
        <authorList>
            <consortium name="WormBaseParasite"/>
        </authorList>
    </citation>
    <scope>IDENTIFICATION</scope>
</reference>
<evidence type="ECO:0000313" key="1">
    <source>
        <dbReference type="Proteomes" id="UP000095283"/>
    </source>
</evidence>
<dbReference type="Proteomes" id="UP000095283">
    <property type="component" value="Unplaced"/>
</dbReference>
<evidence type="ECO:0000313" key="2">
    <source>
        <dbReference type="WBParaSite" id="Hba_02614"/>
    </source>
</evidence>
<name>A0A1I7WD37_HETBA</name>
<accession>A0A1I7WD37</accession>
<keyword evidence="1" id="KW-1185">Reference proteome</keyword>
<proteinExistence type="predicted"/>
<dbReference type="AlphaFoldDB" id="A0A1I7WD37"/>
<dbReference type="WBParaSite" id="Hba_02614">
    <property type="protein sequence ID" value="Hba_02614"/>
    <property type="gene ID" value="Hba_02614"/>
</dbReference>